<dbReference type="Gene3D" id="3.30.710.10">
    <property type="entry name" value="Potassium Channel Kv1.1, Chain A"/>
    <property type="match status" value="1"/>
</dbReference>
<accession>U6GIR1</accession>
<dbReference type="AlphaFoldDB" id="U6GIR1"/>
<dbReference type="VEuPathDB" id="ToxoDB:EAH_00033980"/>
<organism evidence="2 3">
    <name type="scientific">Eimeria acervulina</name>
    <name type="common">Coccidian parasite</name>
    <dbReference type="NCBI Taxonomy" id="5801"/>
    <lineage>
        <taxon>Eukaryota</taxon>
        <taxon>Sar</taxon>
        <taxon>Alveolata</taxon>
        <taxon>Apicomplexa</taxon>
        <taxon>Conoidasida</taxon>
        <taxon>Coccidia</taxon>
        <taxon>Eucoccidiorida</taxon>
        <taxon>Eimeriorina</taxon>
        <taxon>Eimeriidae</taxon>
        <taxon>Eimeria</taxon>
    </lineage>
</organism>
<name>U6GIR1_EIMAC</name>
<dbReference type="EMBL" id="HG670875">
    <property type="protein sequence ID" value="CDI78479.1"/>
    <property type="molecule type" value="Genomic_DNA"/>
</dbReference>
<dbReference type="PANTHER" id="PTHR24413">
    <property type="entry name" value="SPECKLE-TYPE POZ PROTEIN"/>
    <property type="match status" value="1"/>
</dbReference>
<dbReference type="GeneID" id="25271468"/>
<evidence type="ECO:0000259" key="1">
    <source>
        <dbReference type="Pfam" id="PF00651"/>
    </source>
</evidence>
<feature type="domain" description="BTB" evidence="1">
    <location>
        <begin position="2"/>
        <end position="85"/>
    </location>
</feature>
<evidence type="ECO:0000313" key="2">
    <source>
        <dbReference type="EMBL" id="CDI78479.1"/>
    </source>
</evidence>
<dbReference type="Proteomes" id="UP000018050">
    <property type="component" value="Unassembled WGS sequence"/>
</dbReference>
<protein>
    <submittedName>
        <fullName evidence="2">BTB/POZ domain-containing protein, putative</fullName>
    </submittedName>
</protein>
<proteinExistence type="predicted"/>
<dbReference type="SUPFAM" id="SSF54695">
    <property type="entry name" value="POZ domain"/>
    <property type="match status" value="1"/>
</dbReference>
<feature type="non-terminal residue" evidence="2">
    <location>
        <position position="1"/>
    </location>
</feature>
<dbReference type="InterPro" id="IPR000210">
    <property type="entry name" value="BTB/POZ_dom"/>
</dbReference>
<evidence type="ECO:0000313" key="3">
    <source>
        <dbReference type="Proteomes" id="UP000018050"/>
    </source>
</evidence>
<gene>
    <name evidence="2" type="ORF">EAH_00033980</name>
</gene>
<reference evidence="2" key="2">
    <citation type="submission" date="2013-10" db="EMBL/GenBank/DDBJ databases">
        <authorList>
            <person name="Aslett M."/>
        </authorList>
    </citation>
    <scope>NUCLEOTIDE SEQUENCE [LARGE SCALE GENOMIC DNA]</scope>
    <source>
        <strain evidence="2">Houghton</strain>
    </source>
</reference>
<dbReference type="RefSeq" id="XP_013251286.1">
    <property type="nucleotide sequence ID" value="XM_013395832.1"/>
</dbReference>
<dbReference type="Pfam" id="PF00651">
    <property type="entry name" value="BTB"/>
    <property type="match status" value="1"/>
</dbReference>
<dbReference type="OrthoDB" id="10249567at2759"/>
<dbReference type="InterPro" id="IPR011333">
    <property type="entry name" value="SKP1/BTB/POZ_sf"/>
</dbReference>
<reference evidence="2" key="1">
    <citation type="submission" date="2013-10" db="EMBL/GenBank/DDBJ databases">
        <title>Genomic analysis of the causative agents of coccidiosis in chickens.</title>
        <authorList>
            <person name="Reid A.J."/>
            <person name="Blake D."/>
            <person name="Billington K."/>
            <person name="Browne H."/>
            <person name="Dunn M."/>
            <person name="Hung S."/>
            <person name="Kawahara F."/>
            <person name="Miranda-Saavedra D."/>
            <person name="Mourier T."/>
            <person name="Nagra H."/>
            <person name="Otto T.D."/>
            <person name="Rawlings N."/>
            <person name="Sanchez A."/>
            <person name="Sanders M."/>
            <person name="Subramaniam C."/>
            <person name="Tay Y."/>
            <person name="Dear P."/>
            <person name="Doerig C."/>
            <person name="Gruber A."/>
            <person name="Parkinson J."/>
            <person name="Shirley M."/>
            <person name="Wan K.L."/>
            <person name="Berriman M."/>
            <person name="Tomley F."/>
            <person name="Pain A."/>
        </authorList>
    </citation>
    <scope>NUCLEOTIDE SEQUENCE [LARGE SCALE GENOMIC DNA]</scope>
    <source>
        <strain evidence="2">Houghton</strain>
    </source>
</reference>
<keyword evidence="3" id="KW-1185">Reference proteome</keyword>
<sequence>VLQKMLNGPFREAEATDIHLTDICPYAAHQMLLFIHTDTCEVLKQLHRTDTFEEKRQRREALMGLISAADKYDVQGLKDECEHQLAALVDEDSVLDVLLFAESRNFTRLLDAGDDSTWGFVKRPSSSNALSVAWKEGAAGAASRLNYFVSH</sequence>